<keyword evidence="3" id="KW-1185">Reference proteome</keyword>
<feature type="transmembrane region" description="Helical" evidence="1">
    <location>
        <begin position="12"/>
        <end position="31"/>
    </location>
</feature>
<dbReference type="STRING" id="477690.SAMN05216474_2083"/>
<dbReference type="InterPro" id="IPR001036">
    <property type="entry name" value="Acrflvin-R"/>
</dbReference>
<feature type="transmembrane region" description="Helical" evidence="1">
    <location>
        <begin position="931"/>
        <end position="950"/>
    </location>
</feature>
<feature type="transmembrane region" description="Helical" evidence="1">
    <location>
        <begin position="983"/>
        <end position="1004"/>
    </location>
</feature>
<dbReference type="RefSeq" id="WP_090249147.1">
    <property type="nucleotide sequence ID" value="NZ_FPAS01000003.1"/>
</dbReference>
<feature type="transmembrane region" description="Helical" evidence="1">
    <location>
        <begin position="528"/>
        <end position="549"/>
    </location>
</feature>
<dbReference type="Gene3D" id="3.30.2090.10">
    <property type="entry name" value="Multidrug efflux transporter AcrB TolC docking domain, DN and DC subdomains"/>
    <property type="match status" value="2"/>
</dbReference>
<dbReference type="SUPFAM" id="SSF82693">
    <property type="entry name" value="Multidrug efflux transporter AcrB pore domain, PN1, PN2, PC1 and PC2 subdomains"/>
    <property type="match status" value="1"/>
</dbReference>
<protein>
    <submittedName>
        <fullName evidence="2">Multidrug efflux pump subunit AcrB</fullName>
    </submittedName>
</protein>
<reference evidence="2 3" key="1">
    <citation type="submission" date="2016-10" db="EMBL/GenBank/DDBJ databases">
        <authorList>
            <person name="de Groot N.N."/>
        </authorList>
    </citation>
    <scope>NUCLEOTIDE SEQUENCE [LARGE SCALE GENOMIC DNA]</scope>
    <source>
        <strain evidence="2 3">CGMCC 1.7005</strain>
    </source>
</reference>
<dbReference type="Gene3D" id="3.30.70.1440">
    <property type="entry name" value="Multidrug efflux transporter AcrB pore domain"/>
    <property type="match status" value="1"/>
</dbReference>
<feature type="transmembrane region" description="Helical" evidence="1">
    <location>
        <begin position="1060"/>
        <end position="1085"/>
    </location>
</feature>
<evidence type="ECO:0000313" key="2">
    <source>
        <dbReference type="EMBL" id="SFT74219.1"/>
    </source>
</evidence>
<feature type="transmembrane region" description="Helical" evidence="1">
    <location>
        <begin position="589"/>
        <end position="608"/>
    </location>
</feature>
<dbReference type="OrthoDB" id="9757876at2"/>
<feature type="transmembrane region" description="Helical" evidence="1">
    <location>
        <begin position="390"/>
        <end position="412"/>
    </location>
</feature>
<feature type="transmembrane region" description="Helical" evidence="1">
    <location>
        <begin position="335"/>
        <end position="355"/>
    </location>
</feature>
<feature type="transmembrane region" description="Helical" evidence="1">
    <location>
        <begin position="462"/>
        <end position="481"/>
    </location>
</feature>
<dbReference type="GO" id="GO:0005886">
    <property type="term" value="C:plasma membrane"/>
    <property type="evidence" value="ECO:0007669"/>
    <property type="project" value="TreeGrafter"/>
</dbReference>
<keyword evidence="1" id="KW-1133">Transmembrane helix</keyword>
<accession>A0A1I7AGZ7</accession>
<dbReference type="PRINTS" id="PR00702">
    <property type="entry name" value="ACRIFLAVINRP"/>
</dbReference>
<dbReference type="Gene3D" id="1.20.1640.10">
    <property type="entry name" value="Multidrug efflux transporter AcrB transmembrane domain"/>
    <property type="match status" value="2"/>
</dbReference>
<dbReference type="PANTHER" id="PTHR32063:SF33">
    <property type="entry name" value="RND SUPERFAMILY EFFLUX PUMP PERMEASE COMPONENT"/>
    <property type="match status" value="1"/>
</dbReference>
<sequence>MRNIINFFIKKPIWANAIIALVLMFGLWSLFSLNSSFFPELDPNQINISVAYPGASPKEMEDGITIKIEQAVKGLQDIEHIDASSSENFATISIQAYSDANMDDLLSDVENAVNSINSFPAGAEKPIITRLKTNGMSSVVAFVGVTAKDPSIKRTDLAEMANKIERDLLNTKVITQITKQGFPEKEISINIRENDLLRYNISMEEIAAKVGALNNDITAGMIRGGAEEMSIRYNSRTTNVRELGEFIIRTMPSGESVRLKDIADVTLGFAEDSQTSTFNGSASISFQIEKTLDEDLSMIAEEVYAYKDKFNQEHEDYSFEVYYEFDSLLKQRIDLLTENGMFGLVLVLLALGLFLNVRLSAWVAFGIPFSFLGMFILGMTYGITINMISLFGMILVVGILVDDGIVIAENIYSHYEKGKSASKAAIDGTMEVLPSVFTSVLTTIVAFSVLLFVEGLEMMREMAFVVISCLVFSLVEAFFVLPSHLASKKVLNDKNETSIKLPFGILLMVLGVVLIYFGSYLLPSEVSYATGLIPFTLMILGAGLFYYAYTKSPAENGVRKGINLFIRFIRDKAFADMLQMFMGMKWKKAYRLSFFFPFAFVISVIILFNSGKIAFTFFPNIPPDFFNVEVAYTPGDNKAQTDQFLKTATQILLEENERIIAETGDTMLTYYTTNIGATMNIGQAGNHTGMLSIYYEGEDAKYPVDTLMNRITRRVRATDIGKLSNEIFVGSFGRFGADIEFGLSSQDNAELEMAKEMFRTELENKKGVANVKDNMPPGRQEVFIELLPQAEIYGIGKSQVIAQIRNGFFGREAQRIIIGNDEVKIWVRYPQQDRSSLSDLKKMRIKMADGTAVPLTSIASFSMGRGPVSLKRRDGQRQVKVDAKCLFPDSVAVFNQAIIKDIIPKVEALHPSVSFSKLGQFERSQKTGNSMAYMTMIVLVVMIMIVMLHFTSLYQAFLIMLVIPAGIAGAILGHGIVGIPVSILSLFGMIALLGVLINDAVVFLDRHNQLIEEGYTSRAAVYEAAISRFRPILLTTITTVSGLLPLIAEKSMQAQFLIPMAVSIAFGVLFGTFFILLCFPVAILFGNDVKRTFHWLRKGELVSHEEIETANKVNKHIEAQEL</sequence>
<dbReference type="SUPFAM" id="SSF82714">
    <property type="entry name" value="Multidrug efflux transporter AcrB TolC docking domain, DN and DC subdomains"/>
    <property type="match status" value="2"/>
</dbReference>
<dbReference type="PANTHER" id="PTHR32063">
    <property type="match status" value="1"/>
</dbReference>
<keyword evidence="1" id="KW-0472">Membrane</keyword>
<feature type="transmembrane region" description="Helical" evidence="1">
    <location>
        <begin position="957"/>
        <end position="977"/>
    </location>
</feature>
<evidence type="ECO:0000256" key="1">
    <source>
        <dbReference type="SAM" id="Phobius"/>
    </source>
</evidence>
<dbReference type="InterPro" id="IPR027463">
    <property type="entry name" value="AcrB_DN_DC_subdom"/>
</dbReference>
<feature type="transmembrane region" description="Helical" evidence="1">
    <location>
        <begin position="501"/>
        <end position="522"/>
    </location>
</feature>
<dbReference type="Pfam" id="PF00873">
    <property type="entry name" value="ACR_tran"/>
    <property type="match status" value="2"/>
</dbReference>
<gene>
    <name evidence="2" type="ORF">SAMN05216474_2083</name>
</gene>
<dbReference type="GO" id="GO:0042910">
    <property type="term" value="F:xenobiotic transmembrane transporter activity"/>
    <property type="evidence" value="ECO:0007669"/>
    <property type="project" value="TreeGrafter"/>
</dbReference>
<dbReference type="Proteomes" id="UP000236454">
    <property type="component" value="Unassembled WGS sequence"/>
</dbReference>
<dbReference type="Gene3D" id="3.30.70.1320">
    <property type="entry name" value="Multidrug efflux transporter AcrB pore domain like"/>
    <property type="match status" value="1"/>
</dbReference>
<dbReference type="Gene3D" id="3.30.70.1430">
    <property type="entry name" value="Multidrug efflux transporter AcrB pore domain"/>
    <property type="match status" value="2"/>
</dbReference>
<feature type="transmembrane region" description="Helical" evidence="1">
    <location>
        <begin position="432"/>
        <end position="456"/>
    </location>
</feature>
<feature type="transmembrane region" description="Helical" evidence="1">
    <location>
        <begin position="1025"/>
        <end position="1048"/>
    </location>
</feature>
<dbReference type="EMBL" id="FPAS01000003">
    <property type="protein sequence ID" value="SFT74219.1"/>
    <property type="molecule type" value="Genomic_DNA"/>
</dbReference>
<proteinExistence type="predicted"/>
<keyword evidence="1" id="KW-0812">Transmembrane</keyword>
<dbReference type="AlphaFoldDB" id="A0A1I7AGZ7"/>
<name>A0A1I7AGZ7_9FLAO</name>
<evidence type="ECO:0000313" key="3">
    <source>
        <dbReference type="Proteomes" id="UP000236454"/>
    </source>
</evidence>
<dbReference type="SUPFAM" id="SSF82866">
    <property type="entry name" value="Multidrug efflux transporter AcrB transmembrane domain"/>
    <property type="match status" value="2"/>
</dbReference>
<feature type="transmembrane region" description="Helical" evidence="1">
    <location>
        <begin position="362"/>
        <end position="384"/>
    </location>
</feature>
<organism evidence="2 3">
    <name type="scientific">Lishizhenia tianjinensis</name>
    <dbReference type="NCBI Taxonomy" id="477690"/>
    <lineage>
        <taxon>Bacteria</taxon>
        <taxon>Pseudomonadati</taxon>
        <taxon>Bacteroidota</taxon>
        <taxon>Flavobacteriia</taxon>
        <taxon>Flavobacteriales</taxon>
        <taxon>Crocinitomicaceae</taxon>
        <taxon>Lishizhenia</taxon>
    </lineage>
</organism>